<evidence type="ECO:0000256" key="6">
    <source>
        <dbReference type="ARBA" id="ARBA00022840"/>
    </source>
</evidence>
<keyword evidence="5 11" id="KW-0418">Kinase</keyword>
<dbReference type="PANTHER" id="PTHR48012">
    <property type="entry name" value="STERILE20-LIKE KINASE, ISOFORM B-RELATED"/>
    <property type="match status" value="1"/>
</dbReference>
<dbReference type="PROSITE" id="PS50011">
    <property type="entry name" value="PROTEIN_KINASE_DOM"/>
    <property type="match status" value="1"/>
</dbReference>
<feature type="region of interest" description="Disordered" evidence="9">
    <location>
        <begin position="469"/>
        <end position="493"/>
    </location>
</feature>
<dbReference type="InterPro" id="IPR008271">
    <property type="entry name" value="Ser/Thr_kinase_AS"/>
</dbReference>
<feature type="compositionally biased region" description="Basic and acidic residues" evidence="9">
    <location>
        <begin position="343"/>
        <end position="360"/>
    </location>
</feature>
<dbReference type="InterPro" id="IPR011009">
    <property type="entry name" value="Kinase-like_dom_sf"/>
</dbReference>
<reference evidence="11" key="1">
    <citation type="submission" date="2011-12" db="EMBL/GenBank/DDBJ databases">
        <authorList>
            <person name="Moon E.-K."/>
            <person name="Chung D.-I."/>
            <person name="Hong Y."/>
            <person name="Kong H.-H."/>
        </authorList>
    </citation>
    <scope>NUCLEOTIDE SEQUENCE</scope>
</reference>
<evidence type="ECO:0000256" key="9">
    <source>
        <dbReference type="SAM" id="MobiDB-lite"/>
    </source>
</evidence>
<evidence type="ECO:0000256" key="4">
    <source>
        <dbReference type="ARBA" id="ARBA00022741"/>
    </source>
</evidence>
<dbReference type="GO" id="GO:0004674">
    <property type="term" value="F:protein serine/threonine kinase activity"/>
    <property type="evidence" value="ECO:0007669"/>
    <property type="project" value="UniProtKB-KW"/>
</dbReference>
<protein>
    <submittedName>
        <fullName evidence="11">Protein kinase C26</fullName>
    </submittedName>
</protein>
<dbReference type="GO" id="GO:0005524">
    <property type="term" value="F:ATP binding"/>
    <property type="evidence" value="ECO:0007669"/>
    <property type="project" value="UniProtKB-KW"/>
</dbReference>
<evidence type="ECO:0000259" key="10">
    <source>
        <dbReference type="PROSITE" id="PS50011"/>
    </source>
</evidence>
<reference evidence="11" key="2">
    <citation type="journal article" date="2012" name="Exp. Parasitol.">
        <title>Protein kinase C signaling molecules regulate encystation of Acanthamoeba.</title>
        <authorList>
            <person name="Moon E.K."/>
            <person name="Chung D.I."/>
            <person name="Hong Y."/>
            <person name="Kong H.H."/>
        </authorList>
    </citation>
    <scope>NUCLEOTIDE SEQUENCE</scope>
</reference>
<keyword evidence="6" id="KW-0067">ATP-binding</keyword>
<evidence type="ECO:0000256" key="1">
    <source>
        <dbReference type="ARBA" id="ARBA00008874"/>
    </source>
</evidence>
<dbReference type="SUPFAM" id="SSF56112">
    <property type="entry name" value="Protein kinase-like (PK-like)"/>
    <property type="match status" value="1"/>
</dbReference>
<gene>
    <name evidence="11" type="primary">PKC26</name>
</gene>
<dbReference type="GO" id="GO:0005737">
    <property type="term" value="C:cytoplasm"/>
    <property type="evidence" value="ECO:0007669"/>
    <property type="project" value="TreeGrafter"/>
</dbReference>
<feature type="compositionally biased region" description="Low complexity" evidence="9">
    <location>
        <begin position="362"/>
        <end position="371"/>
    </location>
</feature>
<feature type="region of interest" description="Disordered" evidence="9">
    <location>
        <begin position="285"/>
        <end position="308"/>
    </location>
</feature>
<evidence type="ECO:0000256" key="8">
    <source>
        <dbReference type="ARBA" id="ARBA00048679"/>
    </source>
</evidence>
<keyword evidence="3" id="KW-0808">Transferase</keyword>
<dbReference type="InterPro" id="IPR000719">
    <property type="entry name" value="Prot_kinase_dom"/>
</dbReference>
<evidence type="ECO:0000256" key="5">
    <source>
        <dbReference type="ARBA" id="ARBA00022777"/>
    </source>
</evidence>
<evidence type="ECO:0000256" key="3">
    <source>
        <dbReference type="ARBA" id="ARBA00022679"/>
    </source>
</evidence>
<evidence type="ECO:0000313" key="11">
    <source>
        <dbReference type="EMBL" id="AFD36255.1"/>
    </source>
</evidence>
<comment type="catalytic activity">
    <reaction evidence="7">
        <text>L-threonyl-[protein] + ATP = O-phospho-L-threonyl-[protein] + ADP + H(+)</text>
        <dbReference type="Rhea" id="RHEA:46608"/>
        <dbReference type="Rhea" id="RHEA-COMP:11060"/>
        <dbReference type="Rhea" id="RHEA-COMP:11605"/>
        <dbReference type="ChEBI" id="CHEBI:15378"/>
        <dbReference type="ChEBI" id="CHEBI:30013"/>
        <dbReference type="ChEBI" id="CHEBI:30616"/>
        <dbReference type="ChEBI" id="CHEBI:61977"/>
        <dbReference type="ChEBI" id="CHEBI:456216"/>
        <dbReference type="EC" id="2.7.11.1"/>
    </reaction>
</comment>
<dbReference type="PANTHER" id="PTHR48012:SF10">
    <property type="entry name" value="FI20177P1"/>
    <property type="match status" value="1"/>
</dbReference>
<dbReference type="InterPro" id="IPR050629">
    <property type="entry name" value="STE20/SPS1-PAK"/>
</dbReference>
<dbReference type="PROSITE" id="PS00108">
    <property type="entry name" value="PROTEIN_KINASE_ST"/>
    <property type="match status" value="1"/>
</dbReference>
<keyword evidence="11" id="KW-0934">Plastid</keyword>
<feature type="compositionally biased region" description="Basic and acidic residues" evidence="9">
    <location>
        <begin position="372"/>
        <end position="387"/>
    </location>
</feature>
<dbReference type="SMART" id="SM00220">
    <property type="entry name" value="S_TKc"/>
    <property type="match status" value="1"/>
</dbReference>
<organism evidence="11">
    <name type="scientific">Acanthamoeba castellanii</name>
    <name type="common">Amoeba</name>
    <dbReference type="NCBI Taxonomy" id="5755"/>
    <lineage>
        <taxon>Eukaryota</taxon>
        <taxon>Amoebozoa</taxon>
        <taxon>Discosea</taxon>
        <taxon>Longamoebia</taxon>
        <taxon>Centramoebida</taxon>
        <taxon>Acanthamoebidae</taxon>
        <taxon>Acanthamoeba</taxon>
    </lineage>
</organism>
<comment type="catalytic activity">
    <reaction evidence="8">
        <text>L-seryl-[protein] + ATP = O-phospho-L-seryl-[protein] + ADP + H(+)</text>
        <dbReference type="Rhea" id="RHEA:17989"/>
        <dbReference type="Rhea" id="RHEA-COMP:9863"/>
        <dbReference type="Rhea" id="RHEA-COMP:11604"/>
        <dbReference type="ChEBI" id="CHEBI:15378"/>
        <dbReference type="ChEBI" id="CHEBI:29999"/>
        <dbReference type="ChEBI" id="CHEBI:30616"/>
        <dbReference type="ChEBI" id="CHEBI:83421"/>
        <dbReference type="ChEBI" id="CHEBI:456216"/>
        <dbReference type="EC" id="2.7.11.1"/>
    </reaction>
</comment>
<keyword evidence="4" id="KW-0547">Nucleotide-binding</keyword>
<feature type="compositionally biased region" description="Gly residues" evidence="9">
    <location>
        <begin position="291"/>
        <end position="303"/>
    </location>
</feature>
<dbReference type="Pfam" id="PF00069">
    <property type="entry name" value="Pkinase"/>
    <property type="match status" value="1"/>
</dbReference>
<dbReference type="AlphaFoldDB" id="H9C8A2"/>
<dbReference type="FunFam" id="1.10.510.10:FF:000421">
    <property type="entry name" value="Serine/threonine-protein kinase PAK 6"/>
    <property type="match status" value="1"/>
</dbReference>
<name>H9C8A2_ACACA</name>
<feature type="region of interest" description="Disordered" evidence="9">
    <location>
        <begin position="337"/>
        <end position="405"/>
    </location>
</feature>
<feature type="compositionally biased region" description="Basic residues" evidence="9">
    <location>
        <begin position="388"/>
        <end position="405"/>
    </location>
</feature>
<dbReference type="VEuPathDB" id="AmoebaDB:ACA1_217280"/>
<sequence>MYRARDKATGQIVAVKRIMLDTDEPNQLKKILLEIKNLKDCESPYITSFYGSYLKGQYLSIVMEFCGLGSLKRLMTKLRSPLSEREIAAVLHQVLKALIYLHNAKLIHRDIKADNILLNELGQVKVADLGVATTLAHTMDRHRTATGTPYWMAPELVLEQDYGTGVDIWSLGITCIEFAETKPPYFDMLPMRALFIIASGDDQVPTLKKPEEWSSLFRDFIAVCLVRDPDKRYTAQQLLNHVFVSGQTDEESKEVLRELIARLQGATSKQEKQKQIDGELDKLLRDISPSGAGGGGNNGGGRASGSLGSKAGAKVAATLLSEKSGAKLGILPAQRMVSPDLEQSQREKRTVKIEPPEEITRSTSSSPNSPSEYERKAKEENSEEHRIKLSRRRSAPPTKKAGRFRRSGDQLFGLCDECSLSTEDGPWCGEYKHEREKEKIKYDSRHLDDLVMKMMDKHSGLPLRKKKMGLLKLPPPSSTSPAPTSSIGSSRAG</sequence>
<comment type="similarity">
    <text evidence="1">Belongs to the protein kinase superfamily. STE Ser/Thr protein kinase family. STE20 subfamily.</text>
</comment>
<accession>H9C8A2</accession>
<evidence type="ECO:0000256" key="7">
    <source>
        <dbReference type="ARBA" id="ARBA00047899"/>
    </source>
</evidence>
<geneLocation type="plastid" evidence="11"/>
<proteinExistence type="evidence at transcript level"/>
<feature type="domain" description="Protein kinase" evidence="10">
    <location>
        <begin position="1"/>
        <end position="244"/>
    </location>
</feature>
<feature type="compositionally biased region" description="Low complexity" evidence="9">
    <location>
        <begin position="479"/>
        <end position="493"/>
    </location>
</feature>
<dbReference type="EMBL" id="JQ253401">
    <property type="protein sequence ID" value="AFD36255.1"/>
    <property type="molecule type" value="mRNA"/>
</dbReference>
<evidence type="ECO:0000256" key="2">
    <source>
        <dbReference type="ARBA" id="ARBA00022527"/>
    </source>
</evidence>
<dbReference type="Gene3D" id="1.10.510.10">
    <property type="entry name" value="Transferase(Phosphotransferase) domain 1"/>
    <property type="match status" value="1"/>
</dbReference>
<keyword evidence="2" id="KW-0723">Serine/threonine-protein kinase</keyword>